<dbReference type="RefSeq" id="WP_065012663.1">
    <property type="nucleotide sequence ID" value="NZ_LZKJ01000010.1"/>
</dbReference>
<accession>A0A1A2ZV59</accession>
<proteinExistence type="predicted"/>
<dbReference type="PANTHER" id="PTHR33204:SF18">
    <property type="entry name" value="TRANSCRIPTIONAL REGULATORY PROTEIN"/>
    <property type="match status" value="1"/>
</dbReference>
<feature type="domain" description="HTH hxlR-type" evidence="4">
    <location>
        <begin position="8"/>
        <end position="103"/>
    </location>
</feature>
<evidence type="ECO:0000313" key="6">
    <source>
        <dbReference type="Proteomes" id="UP000093592"/>
    </source>
</evidence>
<organism evidence="5 6">
    <name type="scientific">Mycobacterium kyorinense</name>
    <dbReference type="NCBI Taxonomy" id="487514"/>
    <lineage>
        <taxon>Bacteria</taxon>
        <taxon>Bacillati</taxon>
        <taxon>Actinomycetota</taxon>
        <taxon>Actinomycetes</taxon>
        <taxon>Mycobacteriales</taxon>
        <taxon>Mycobacteriaceae</taxon>
        <taxon>Mycobacterium</taxon>
    </lineage>
</organism>
<dbReference type="Proteomes" id="UP000093592">
    <property type="component" value="Unassembled WGS sequence"/>
</dbReference>
<evidence type="ECO:0000256" key="1">
    <source>
        <dbReference type="ARBA" id="ARBA00023015"/>
    </source>
</evidence>
<dbReference type="EMBL" id="LZKJ01000010">
    <property type="protein sequence ID" value="OBI53347.1"/>
    <property type="molecule type" value="Genomic_DNA"/>
</dbReference>
<gene>
    <name evidence="5" type="ORF">A5707_11750</name>
</gene>
<keyword evidence="2" id="KW-0238">DNA-binding</keyword>
<dbReference type="SUPFAM" id="SSF46785">
    <property type="entry name" value="Winged helix' DNA-binding domain"/>
    <property type="match status" value="1"/>
</dbReference>
<comment type="caution">
    <text evidence="5">The sequence shown here is derived from an EMBL/GenBank/DDBJ whole genome shotgun (WGS) entry which is preliminary data.</text>
</comment>
<dbReference type="InterPro" id="IPR036527">
    <property type="entry name" value="SCP2_sterol-bd_dom_sf"/>
</dbReference>
<reference evidence="6" key="1">
    <citation type="submission" date="2016-06" db="EMBL/GenBank/DDBJ databases">
        <authorList>
            <person name="Sutton G."/>
            <person name="Brinkac L."/>
            <person name="Sanka R."/>
            <person name="Adams M."/>
            <person name="Lau E."/>
            <person name="Sam S."/>
            <person name="Sreng N."/>
            <person name="Him V."/>
            <person name="Kerleguer A."/>
            <person name="Cheng S."/>
        </authorList>
    </citation>
    <scope>NUCLEOTIDE SEQUENCE [LARGE SCALE GENOMIC DNA]</scope>
    <source>
        <strain evidence="6">E861</strain>
    </source>
</reference>
<name>A0A1A2ZV59_9MYCO</name>
<dbReference type="CDD" id="cd00090">
    <property type="entry name" value="HTH_ARSR"/>
    <property type="match status" value="1"/>
</dbReference>
<keyword evidence="1" id="KW-0805">Transcription regulation</keyword>
<dbReference type="PROSITE" id="PS51118">
    <property type="entry name" value="HTH_HXLR"/>
    <property type="match status" value="1"/>
</dbReference>
<keyword evidence="3" id="KW-0804">Transcription</keyword>
<dbReference type="GO" id="GO:0003677">
    <property type="term" value="F:DNA binding"/>
    <property type="evidence" value="ECO:0007669"/>
    <property type="project" value="UniProtKB-KW"/>
</dbReference>
<dbReference type="OrthoDB" id="9792527at2"/>
<dbReference type="InterPro" id="IPR036390">
    <property type="entry name" value="WH_DNA-bd_sf"/>
</dbReference>
<evidence type="ECO:0000256" key="3">
    <source>
        <dbReference type="ARBA" id="ARBA00023163"/>
    </source>
</evidence>
<evidence type="ECO:0000259" key="4">
    <source>
        <dbReference type="PROSITE" id="PS51118"/>
    </source>
</evidence>
<dbReference type="SUPFAM" id="SSF55718">
    <property type="entry name" value="SCP-like"/>
    <property type="match status" value="1"/>
</dbReference>
<protein>
    <submittedName>
        <fullName evidence="5">HxlR family transcriptional regulator</fullName>
    </submittedName>
</protein>
<sequence length="225" mass="25135">MPSYGQFCPVAKAMELLDERWTMLVVRELLGGSRHFNDLRRGLPKMSPALLSKRLQTLTRAGLVERSEADGRASYTLTPCGKELQDVVQAIGTWGVRWIPEIGDEELDPHLLMWDIHRTVPIDKWPRERTVLAFRLSSVAPKASSSWWLVVADGRADVCDFDPGYDVAATVSCTLRILTFIWRGDVSWSRALLDGSVSIDAPAQVRRAVPTWIGQSRLAAVPRPA</sequence>
<dbReference type="InterPro" id="IPR011991">
    <property type="entry name" value="ArsR-like_HTH"/>
</dbReference>
<dbReference type="InterPro" id="IPR036388">
    <property type="entry name" value="WH-like_DNA-bd_sf"/>
</dbReference>
<evidence type="ECO:0000256" key="2">
    <source>
        <dbReference type="ARBA" id="ARBA00023125"/>
    </source>
</evidence>
<dbReference type="PANTHER" id="PTHR33204">
    <property type="entry name" value="TRANSCRIPTIONAL REGULATOR, MARR FAMILY"/>
    <property type="match status" value="1"/>
</dbReference>
<dbReference type="Pfam" id="PF01638">
    <property type="entry name" value="HxlR"/>
    <property type="match status" value="1"/>
</dbReference>
<evidence type="ECO:0000313" key="5">
    <source>
        <dbReference type="EMBL" id="OBI53347.1"/>
    </source>
</evidence>
<dbReference type="Gene3D" id="1.10.10.10">
    <property type="entry name" value="Winged helix-like DNA-binding domain superfamily/Winged helix DNA-binding domain"/>
    <property type="match status" value="1"/>
</dbReference>
<dbReference type="AlphaFoldDB" id="A0A1A2ZV59"/>
<dbReference type="InterPro" id="IPR002577">
    <property type="entry name" value="HTH_HxlR"/>
</dbReference>